<dbReference type="InterPro" id="IPR036396">
    <property type="entry name" value="Cyt_P450_sf"/>
</dbReference>
<accession>A0A9N9C3T2</accession>
<reference evidence="1" key="1">
    <citation type="submission" date="2021-06" db="EMBL/GenBank/DDBJ databases">
        <authorList>
            <person name="Kallberg Y."/>
            <person name="Tangrot J."/>
            <person name="Rosling A."/>
        </authorList>
    </citation>
    <scope>NUCLEOTIDE SEQUENCE</scope>
    <source>
        <strain evidence="1">FL966</strain>
    </source>
</reference>
<proteinExistence type="predicted"/>
<gene>
    <name evidence="1" type="ORF">CPELLU_LOCUS6352</name>
</gene>
<dbReference type="GO" id="GO:0005506">
    <property type="term" value="F:iron ion binding"/>
    <property type="evidence" value="ECO:0007669"/>
    <property type="project" value="InterPro"/>
</dbReference>
<evidence type="ECO:0000313" key="2">
    <source>
        <dbReference type="Proteomes" id="UP000789759"/>
    </source>
</evidence>
<dbReference type="GO" id="GO:0020037">
    <property type="term" value="F:heme binding"/>
    <property type="evidence" value="ECO:0007669"/>
    <property type="project" value="InterPro"/>
</dbReference>
<evidence type="ECO:0000313" key="1">
    <source>
        <dbReference type="EMBL" id="CAG8586817.1"/>
    </source>
</evidence>
<dbReference type="Proteomes" id="UP000789759">
    <property type="component" value="Unassembled WGS sequence"/>
</dbReference>
<feature type="non-terminal residue" evidence="1">
    <location>
        <position position="1"/>
    </location>
</feature>
<dbReference type="GO" id="GO:0004497">
    <property type="term" value="F:monooxygenase activity"/>
    <property type="evidence" value="ECO:0007669"/>
    <property type="project" value="InterPro"/>
</dbReference>
<dbReference type="GO" id="GO:0016705">
    <property type="term" value="F:oxidoreductase activity, acting on paired donors, with incorporation or reduction of molecular oxygen"/>
    <property type="evidence" value="ECO:0007669"/>
    <property type="project" value="InterPro"/>
</dbReference>
<comment type="caution">
    <text evidence="1">The sequence shown here is derived from an EMBL/GenBank/DDBJ whole genome shotgun (WGS) entry which is preliminary data.</text>
</comment>
<keyword evidence="2" id="KW-1185">Reference proteome</keyword>
<dbReference type="Gene3D" id="1.10.630.10">
    <property type="entry name" value="Cytochrome P450"/>
    <property type="match status" value="1"/>
</dbReference>
<sequence length="83" mass="9767">RRKEIRHASKNQKLSPDLLTAYLMTNDEYGKPLTDDIIVGSYLEAVSSGIQMPANYMCFIVYYLDHYSHFKQRVFQELDEVFN</sequence>
<dbReference type="AlphaFoldDB" id="A0A9N9C3T2"/>
<protein>
    <submittedName>
        <fullName evidence="1">6531_t:CDS:1</fullName>
    </submittedName>
</protein>
<organism evidence="1 2">
    <name type="scientific">Cetraspora pellucida</name>
    <dbReference type="NCBI Taxonomy" id="1433469"/>
    <lineage>
        <taxon>Eukaryota</taxon>
        <taxon>Fungi</taxon>
        <taxon>Fungi incertae sedis</taxon>
        <taxon>Mucoromycota</taxon>
        <taxon>Glomeromycotina</taxon>
        <taxon>Glomeromycetes</taxon>
        <taxon>Diversisporales</taxon>
        <taxon>Gigasporaceae</taxon>
        <taxon>Cetraspora</taxon>
    </lineage>
</organism>
<dbReference type="OrthoDB" id="1470350at2759"/>
<name>A0A9N9C3T2_9GLOM</name>
<dbReference type="SUPFAM" id="SSF48264">
    <property type="entry name" value="Cytochrome P450"/>
    <property type="match status" value="1"/>
</dbReference>
<dbReference type="EMBL" id="CAJVQA010003918">
    <property type="protein sequence ID" value="CAG8586817.1"/>
    <property type="molecule type" value="Genomic_DNA"/>
</dbReference>